<comment type="similarity">
    <text evidence="2">Belongs to the replication factor A protein 2 family.</text>
</comment>
<feature type="domain" description="Replication protein A C-terminal" evidence="6">
    <location>
        <begin position="161"/>
        <end position="261"/>
    </location>
</feature>
<comment type="caution">
    <text evidence="7">The sequence shown here is derived from an EMBL/GenBank/DDBJ whole genome shotgun (WGS) entry which is preliminary data.</text>
</comment>
<dbReference type="Gene3D" id="1.10.10.10">
    <property type="entry name" value="Winged helix-like DNA-binding domain superfamily/Winged helix DNA-binding domain"/>
    <property type="match status" value="1"/>
</dbReference>
<dbReference type="InterPro" id="IPR040260">
    <property type="entry name" value="RFA2-like"/>
</dbReference>
<evidence type="ECO:0000256" key="2">
    <source>
        <dbReference type="ARBA" id="ARBA00007815"/>
    </source>
</evidence>
<dbReference type="InterPro" id="IPR036388">
    <property type="entry name" value="WH-like_DNA-bd_sf"/>
</dbReference>
<keyword evidence="9" id="KW-1185">Reference proteome</keyword>
<dbReference type="InterPro" id="IPR014892">
    <property type="entry name" value="RPA_C"/>
</dbReference>
<dbReference type="GO" id="GO:0000724">
    <property type="term" value="P:double-strand break repair via homologous recombination"/>
    <property type="evidence" value="ECO:0007669"/>
    <property type="project" value="TreeGrafter"/>
</dbReference>
<dbReference type="GO" id="GO:0000781">
    <property type="term" value="C:chromosome, telomeric region"/>
    <property type="evidence" value="ECO:0007669"/>
    <property type="project" value="TreeGrafter"/>
</dbReference>
<dbReference type="Pfam" id="PF08784">
    <property type="entry name" value="RPA_C"/>
    <property type="match status" value="1"/>
</dbReference>
<gene>
    <name evidence="7" type="ORF">GPM918_LOCUS872</name>
    <name evidence="8" type="ORF">SRO942_LOCUS872</name>
</gene>
<evidence type="ECO:0000313" key="9">
    <source>
        <dbReference type="Proteomes" id="UP000663829"/>
    </source>
</evidence>
<dbReference type="EMBL" id="CAJNOQ010000073">
    <property type="protein sequence ID" value="CAF0751706.1"/>
    <property type="molecule type" value="Genomic_DNA"/>
</dbReference>
<dbReference type="CDD" id="cd04478">
    <property type="entry name" value="RPA2_DBD_D"/>
    <property type="match status" value="1"/>
</dbReference>
<dbReference type="InterPro" id="IPR012340">
    <property type="entry name" value="NA-bd_OB-fold"/>
</dbReference>
<protein>
    <recommendedName>
        <fullName evidence="6">Replication protein A C-terminal domain-containing protein</fullName>
    </recommendedName>
</protein>
<evidence type="ECO:0000256" key="4">
    <source>
        <dbReference type="ARBA" id="ARBA00023125"/>
    </source>
</evidence>
<dbReference type="PANTHER" id="PTHR13989:SF16">
    <property type="entry name" value="REPLICATION PROTEIN A2"/>
    <property type="match status" value="1"/>
</dbReference>
<evidence type="ECO:0000256" key="5">
    <source>
        <dbReference type="ARBA" id="ARBA00023242"/>
    </source>
</evidence>
<keyword evidence="4" id="KW-0238">DNA-binding</keyword>
<dbReference type="AlphaFoldDB" id="A0A813P926"/>
<dbReference type="InterPro" id="IPR036390">
    <property type="entry name" value="WH_DNA-bd_sf"/>
</dbReference>
<evidence type="ECO:0000259" key="6">
    <source>
        <dbReference type="Pfam" id="PF08784"/>
    </source>
</evidence>
<dbReference type="Proteomes" id="UP000663829">
    <property type="component" value="Unassembled WGS sequence"/>
</dbReference>
<dbReference type="FunFam" id="1.10.10.10:FF:000168">
    <property type="entry name" value="Replication protein A 32 kDa subunit"/>
    <property type="match status" value="1"/>
</dbReference>
<organism evidence="7 9">
    <name type="scientific">Didymodactylos carnosus</name>
    <dbReference type="NCBI Taxonomy" id="1234261"/>
    <lineage>
        <taxon>Eukaryota</taxon>
        <taxon>Metazoa</taxon>
        <taxon>Spiralia</taxon>
        <taxon>Gnathifera</taxon>
        <taxon>Rotifera</taxon>
        <taxon>Eurotatoria</taxon>
        <taxon>Bdelloidea</taxon>
        <taxon>Philodinida</taxon>
        <taxon>Philodinidae</taxon>
        <taxon>Didymodactylos</taxon>
    </lineage>
</organism>
<dbReference type="PIRSF" id="PIRSF036949">
    <property type="entry name" value="RPA32"/>
    <property type="match status" value="1"/>
</dbReference>
<dbReference type="GO" id="GO:0035861">
    <property type="term" value="C:site of double-strand break"/>
    <property type="evidence" value="ECO:0007669"/>
    <property type="project" value="TreeGrafter"/>
</dbReference>
<accession>A0A813P926</accession>
<dbReference type="EMBL" id="CAJOBC010000073">
    <property type="protein sequence ID" value="CAF3531400.1"/>
    <property type="molecule type" value="Genomic_DNA"/>
</dbReference>
<dbReference type="GO" id="GO:0003697">
    <property type="term" value="F:single-stranded DNA binding"/>
    <property type="evidence" value="ECO:0007669"/>
    <property type="project" value="TreeGrafter"/>
</dbReference>
<sequence>MALWGASANANGYTGGGFTRDGAGASPAGTGNVQRSNIKGVLSCTIATILESKYNNEQNCYVYKHLKFNNVCILGIIRSSQSSSAHTTYTLDDHTGGLIDVKAWADDSAEVYVESTYVKVYGCIKQLAGKLMISAFRINRLKSVNELTSHLVECVHASIYHQKQQGGSTGVNGTTMTTMSSNGASNARNGNTGGGGVPTSHTGFSNLENGIVNYLKSSQTNTGFSVKDICQRLKQFNEQQIRKSIEFLSNEGHIYSTIDEEHYNCVE</sequence>
<dbReference type="OrthoDB" id="25571at2759"/>
<dbReference type="GO" id="GO:0006260">
    <property type="term" value="P:DNA replication"/>
    <property type="evidence" value="ECO:0007669"/>
    <property type="project" value="UniProtKB-KW"/>
</dbReference>
<name>A0A813P926_9BILA</name>
<dbReference type="InterPro" id="IPR014646">
    <property type="entry name" value="Rfa2/RPA32"/>
</dbReference>
<evidence type="ECO:0000313" key="7">
    <source>
        <dbReference type="EMBL" id="CAF0751706.1"/>
    </source>
</evidence>
<keyword evidence="3" id="KW-0235">DNA replication</keyword>
<evidence type="ECO:0000256" key="3">
    <source>
        <dbReference type="ARBA" id="ARBA00022705"/>
    </source>
</evidence>
<reference evidence="7" key="1">
    <citation type="submission" date="2021-02" db="EMBL/GenBank/DDBJ databases">
        <authorList>
            <person name="Nowell W R."/>
        </authorList>
    </citation>
    <scope>NUCLEOTIDE SEQUENCE</scope>
</reference>
<proteinExistence type="inferred from homology"/>
<evidence type="ECO:0000256" key="1">
    <source>
        <dbReference type="ARBA" id="ARBA00004123"/>
    </source>
</evidence>
<keyword evidence="5" id="KW-0539">Nucleus</keyword>
<dbReference type="Proteomes" id="UP000681722">
    <property type="component" value="Unassembled WGS sequence"/>
</dbReference>
<evidence type="ECO:0000313" key="8">
    <source>
        <dbReference type="EMBL" id="CAF3531400.1"/>
    </source>
</evidence>
<dbReference type="Gene3D" id="2.40.50.140">
    <property type="entry name" value="Nucleic acid-binding proteins"/>
    <property type="match status" value="1"/>
</dbReference>
<dbReference type="PANTHER" id="PTHR13989">
    <property type="entry name" value="REPLICATION PROTEIN A-RELATED"/>
    <property type="match status" value="1"/>
</dbReference>
<dbReference type="GO" id="GO:0006289">
    <property type="term" value="P:nucleotide-excision repair"/>
    <property type="evidence" value="ECO:0007669"/>
    <property type="project" value="TreeGrafter"/>
</dbReference>
<dbReference type="SUPFAM" id="SSF50249">
    <property type="entry name" value="Nucleic acid-binding proteins"/>
    <property type="match status" value="1"/>
</dbReference>
<comment type="subcellular location">
    <subcellularLocation>
        <location evidence="1">Nucleus</location>
    </subcellularLocation>
</comment>
<dbReference type="SUPFAM" id="SSF46785">
    <property type="entry name" value="Winged helix' DNA-binding domain"/>
    <property type="match status" value="1"/>
</dbReference>
<dbReference type="GO" id="GO:0005662">
    <property type="term" value="C:DNA replication factor A complex"/>
    <property type="evidence" value="ECO:0007669"/>
    <property type="project" value="TreeGrafter"/>
</dbReference>